<dbReference type="EMBL" id="JACGWK010000012">
    <property type="protein sequence ID" value="KAL0322578.1"/>
    <property type="molecule type" value="Genomic_DNA"/>
</dbReference>
<protein>
    <submittedName>
        <fullName evidence="3">Uncharacterized protein</fullName>
    </submittedName>
</protein>
<proteinExistence type="predicted"/>
<evidence type="ECO:0000313" key="3">
    <source>
        <dbReference type="EMBL" id="KAL0322578.1"/>
    </source>
</evidence>
<feature type="transmembrane region" description="Helical" evidence="2">
    <location>
        <begin position="7"/>
        <end position="37"/>
    </location>
</feature>
<sequence length="208" mass="23749">MNLRHMFFLFNSIVSLHGFYGCFEIFVLFGGLGGLVYPKVKVTEEIEEVDECDYEKSSLRSLKTFEWLSLDHFPSSGASQRSTVRIPDLSVLKSSRPSFQASNEKTRNKQRTTVAKNQKNGRAASAPRPRAVLSSPDNDGILWSKTQTRKELVSALKSHNLCQKRHMRCKVFPRSGREEVTQVHNKESSEKKRDVRTKERVTRVDSKG</sequence>
<organism evidence="3">
    <name type="scientific">Sesamum angustifolium</name>
    <dbReference type="NCBI Taxonomy" id="2727405"/>
    <lineage>
        <taxon>Eukaryota</taxon>
        <taxon>Viridiplantae</taxon>
        <taxon>Streptophyta</taxon>
        <taxon>Embryophyta</taxon>
        <taxon>Tracheophyta</taxon>
        <taxon>Spermatophyta</taxon>
        <taxon>Magnoliopsida</taxon>
        <taxon>eudicotyledons</taxon>
        <taxon>Gunneridae</taxon>
        <taxon>Pentapetalae</taxon>
        <taxon>asterids</taxon>
        <taxon>lamiids</taxon>
        <taxon>Lamiales</taxon>
        <taxon>Pedaliaceae</taxon>
        <taxon>Sesamum</taxon>
    </lineage>
</organism>
<dbReference type="AlphaFoldDB" id="A0AAW2LUT4"/>
<accession>A0AAW2LUT4</accession>
<feature type="region of interest" description="Disordered" evidence="1">
    <location>
        <begin position="175"/>
        <end position="208"/>
    </location>
</feature>
<reference evidence="3" key="2">
    <citation type="journal article" date="2024" name="Plant">
        <title>Genomic evolution and insights into agronomic trait innovations of Sesamum species.</title>
        <authorList>
            <person name="Miao H."/>
            <person name="Wang L."/>
            <person name="Qu L."/>
            <person name="Liu H."/>
            <person name="Sun Y."/>
            <person name="Le M."/>
            <person name="Wang Q."/>
            <person name="Wei S."/>
            <person name="Zheng Y."/>
            <person name="Lin W."/>
            <person name="Duan Y."/>
            <person name="Cao H."/>
            <person name="Xiong S."/>
            <person name="Wang X."/>
            <person name="Wei L."/>
            <person name="Li C."/>
            <person name="Ma Q."/>
            <person name="Ju M."/>
            <person name="Zhao R."/>
            <person name="Li G."/>
            <person name="Mu C."/>
            <person name="Tian Q."/>
            <person name="Mei H."/>
            <person name="Zhang T."/>
            <person name="Gao T."/>
            <person name="Zhang H."/>
        </authorList>
    </citation>
    <scope>NUCLEOTIDE SEQUENCE</scope>
    <source>
        <strain evidence="3">G01</strain>
    </source>
</reference>
<comment type="caution">
    <text evidence="3">The sequence shown here is derived from an EMBL/GenBank/DDBJ whole genome shotgun (WGS) entry which is preliminary data.</text>
</comment>
<name>A0AAW2LUT4_9LAMI</name>
<dbReference type="PROSITE" id="PS51257">
    <property type="entry name" value="PROKAR_LIPOPROTEIN"/>
    <property type="match status" value="1"/>
</dbReference>
<keyword evidence="2" id="KW-1133">Transmembrane helix</keyword>
<reference evidence="3" key="1">
    <citation type="submission" date="2020-06" db="EMBL/GenBank/DDBJ databases">
        <authorList>
            <person name="Li T."/>
            <person name="Hu X."/>
            <person name="Zhang T."/>
            <person name="Song X."/>
            <person name="Zhang H."/>
            <person name="Dai N."/>
            <person name="Sheng W."/>
            <person name="Hou X."/>
            <person name="Wei L."/>
        </authorList>
    </citation>
    <scope>NUCLEOTIDE SEQUENCE</scope>
    <source>
        <strain evidence="3">G01</strain>
        <tissue evidence="3">Leaf</tissue>
    </source>
</reference>
<keyword evidence="2" id="KW-0812">Transmembrane</keyword>
<dbReference type="PANTHER" id="PTHR38932">
    <property type="entry name" value="BNAC03G64660D PROTEIN"/>
    <property type="match status" value="1"/>
</dbReference>
<dbReference type="PANTHER" id="PTHR38932:SF1">
    <property type="entry name" value="DUF4005 DOMAIN-CONTAINING PROTEIN"/>
    <property type="match status" value="1"/>
</dbReference>
<feature type="compositionally biased region" description="Polar residues" evidence="1">
    <location>
        <begin position="111"/>
        <end position="120"/>
    </location>
</feature>
<evidence type="ECO:0000256" key="1">
    <source>
        <dbReference type="SAM" id="MobiDB-lite"/>
    </source>
</evidence>
<feature type="region of interest" description="Disordered" evidence="1">
    <location>
        <begin position="96"/>
        <end position="141"/>
    </location>
</feature>
<gene>
    <name evidence="3" type="ORF">Sangu_1877100</name>
</gene>
<keyword evidence="2" id="KW-0472">Membrane</keyword>
<evidence type="ECO:0000256" key="2">
    <source>
        <dbReference type="SAM" id="Phobius"/>
    </source>
</evidence>